<proteinExistence type="inferred from homology"/>
<dbReference type="InterPro" id="IPR001867">
    <property type="entry name" value="OmpR/PhoB-type_DNA-bd"/>
</dbReference>
<dbReference type="Gene3D" id="1.10.10.10">
    <property type="entry name" value="Winged helix-like DNA-binding domain superfamily/Winged helix DNA-binding domain"/>
    <property type="match status" value="1"/>
</dbReference>
<dbReference type="PROSITE" id="PS51755">
    <property type="entry name" value="OMPR_PHOB"/>
    <property type="match status" value="1"/>
</dbReference>
<keyword evidence="4" id="KW-0804">Transcription</keyword>
<dbReference type="Gene3D" id="1.25.40.10">
    <property type="entry name" value="Tetratricopeptide repeat domain"/>
    <property type="match status" value="1"/>
</dbReference>
<organism evidence="7 8">
    <name type="scientific">Amycolatopsis suaedae</name>
    <dbReference type="NCBI Taxonomy" id="2510978"/>
    <lineage>
        <taxon>Bacteria</taxon>
        <taxon>Bacillati</taxon>
        <taxon>Actinomycetota</taxon>
        <taxon>Actinomycetes</taxon>
        <taxon>Pseudonocardiales</taxon>
        <taxon>Pseudonocardiaceae</taxon>
        <taxon>Amycolatopsis</taxon>
    </lineage>
</organism>
<dbReference type="GO" id="GO:0043531">
    <property type="term" value="F:ADP binding"/>
    <property type="evidence" value="ECO:0007669"/>
    <property type="project" value="InterPro"/>
</dbReference>
<dbReference type="Pfam" id="PF00931">
    <property type="entry name" value="NB-ARC"/>
    <property type="match status" value="1"/>
</dbReference>
<keyword evidence="2" id="KW-0805">Transcription regulation</keyword>
<evidence type="ECO:0000256" key="2">
    <source>
        <dbReference type="ARBA" id="ARBA00023015"/>
    </source>
</evidence>
<comment type="similarity">
    <text evidence="1">Belongs to the AfsR/DnrI/RedD regulatory family.</text>
</comment>
<keyword evidence="8" id="KW-1185">Reference proteome</keyword>
<gene>
    <name evidence="7" type="ORF">EWH70_27355</name>
</gene>
<dbReference type="SUPFAM" id="SSF46894">
    <property type="entry name" value="C-terminal effector domain of the bipartite response regulators"/>
    <property type="match status" value="1"/>
</dbReference>
<dbReference type="GO" id="GO:0000160">
    <property type="term" value="P:phosphorelay signal transduction system"/>
    <property type="evidence" value="ECO:0007669"/>
    <property type="project" value="InterPro"/>
</dbReference>
<dbReference type="CDD" id="cd15831">
    <property type="entry name" value="BTAD"/>
    <property type="match status" value="1"/>
</dbReference>
<dbReference type="Proteomes" id="UP000292003">
    <property type="component" value="Unassembled WGS sequence"/>
</dbReference>
<protein>
    <recommendedName>
        <fullName evidence="6">OmpR/PhoB-type domain-containing protein</fullName>
    </recommendedName>
</protein>
<evidence type="ECO:0000256" key="5">
    <source>
        <dbReference type="PROSITE-ProRule" id="PRU01091"/>
    </source>
</evidence>
<accession>A0A4Q7J2K5</accession>
<sequence>MCSFRFSVLGALRAWSGESELDLGPVRQQAVLSTLVFNPNRLVTAGEILQAVWGDEPPSTGRKVVAPYIYRLRRTLETDGETPILSRREGYLLRLDEDRVDVAGFERTVRAAGTAEARGDLVEAAGLLTRALESWSGEPLAGIPGPFAAARRRYLVERGLAVRERRIGLDLRLGRHADVVAELSALLSRHPLRERLAVLLMTGLYRCGRQAEALAVFQRTRAGLVEELGIEPGADLRGLHTAILRGDPVLAESAPRRAAVVTRPTIAGVCTLPAEPPVFTGRADTLARLLTAPPAVHVVEGMAGIGKTALAVRAAGLLSERCPDARLYVDLGGHAGPAEALGRLLADLGAPVPQSLEERVALWRDRTTNLRMVLVLDDALDAAQIDPLLPRSAGCVVIVTSRYRLVGLAADTRSSLGVLSAAQATEMFTGLARRPVEPNLAREIAAGCGRLPLALRFAADRLGDQPADLLRRLCTPGWLLSELRAGGRDLARALDSAAVRLTPRQRRLLTVLAYAPVVHFDRYLAATLAELPVDVAGRELRRIRDAGLLLPVVAGRYRVHELVRDHLRSTVDEATSASTESAATSRTLGFYLDGSGRALSVLSGQDQVVPDLADVPGEVPPMDDVEAALTWLSTERRNLPAVINRAIQVGYVFHAAELSHAWAPYFEREPAPVS</sequence>
<dbReference type="SUPFAM" id="SSF48452">
    <property type="entry name" value="TPR-like"/>
    <property type="match status" value="1"/>
</dbReference>
<dbReference type="InterPro" id="IPR051677">
    <property type="entry name" value="AfsR-DnrI-RedD_regulator"/>
</dbReference>
<evidence type="ECO:0000313" key="7">
    <source>
        <dbReference type="EMBL" id="RZQ60822.1"/>
    </source>
</evidence>
<dbReference type="PANTHER" id="PTHR35807">
    <property type="entry name" value="TRANSCRIPTIONAL REGULATOR REDD-RELATED"/>
    <property type="match status" value="1"/>
</dbReference>
<reference evidence="7 8" key="1">
    <citation type="submission" date="2019-02" db="EMBL/GenBank/DDBJ databases">
        <title>Draft genome sequence of Amycolatopsis sp. 8-3EHSu isolated from roots of Suaeda maritima.</title>
        <authorList>
            <person name="Duangmal K."/>
            <person name="Chantavorakit T."/>
        </authorList>
    </citation>
    <scope>NUCLEOTIDE SEQUENCE [LARGE SCALE GENOMIC DNA]</scope>
    <source>
        <strain evidence="7 8">8-3EHSu</strain>
    </source>
</reference>
<evidence type="ECO:0000256" key="1">
    <source>
        <dbReference type="ARBA" id="ARBA00005820"/>
    </source>
</evidence>
<dbReference type="SMART" id="SM01043">
    <property type="entry name" value="BTAD"/>
    <property type="match status" value="1"/>
</dbReference>
<name>A0A4Q7J2K5_9PSEU</name>
<dbReference type="SMART" id="SM00862">
    <property type="entry name" value="Trans_reg_C"/>
    <property type="match status" value="1"/>
</dbReference>
<keyword evidence="3 5" id="KW-0238">DNA-binding</keyword>
<dbReference type="Pfam" id="PF00486">
    <property type="entry name" value="Trans_reg_C"/>
    <property type="match status" value="1"/>
</dbReference>
<dbReference type="InterPro" id="IPR036388">
    <property type="entry name" value="WH-like_DNA-bd_sf"/>
</dbReference>
<dbReference type="PANTHER" id="PTHR35807:SF1">
    <property type="entry name" value="TRANSCRIPTIONAL REGULATOR REDD"/>
    <property type="match status" value="1"/>
</dbReference>
<dbReference type="AlphaFoldDB" id="A0A4Q7J2K5"/>
<dbReference type="GO" id="GO:0006355">
    <property type="term" value="P:regulation of DNA-templated transcription"/>
    <property type="evidence" value="ECO:0007669"/>
    <property type="project" value="InterPro"/>
</dbReference>
<evidence type="ECO:0000256" key="3">
    <source>
        <dbReference type="ARBA" id="ARBA00023125"/>
    </source>
</evidence>
<feature type="domain" description="OmpR/PhoB-type" evidence="6">
    <location>
        <begin position="1"/>
        <end position="95"/>
    </location>
</feature>
<dbReference type="Pfam" id="PF03704">
    <property type="entry name" value="BTAD"/>
    <property type="match status" value="1"/>
</dbReference>
<dbReference type="OrthoDB" id="9812579at2"/>
<evidence type="ECO:0000313" key="8">
    <source>
        <dbReference type="Proteomes" id="UP000292003"/>
    </source>
</evidence>
<dbReference type="SUPFAM" id="SSF52540">
    <property type="entry name" value="P-loop containing nucleoside triphosphate hydrolases"/>
    <property type="match status" value="1"/>
</dbReference>
<dbReference type="PRINTS" id="PR00364">
    <property type="entry name" value="DISEASERSIST"/>
</dbReference>
<dbReference type="Gene3D" id="3.40.50.300">
    <property type="entry name" value="P-loop containing nucleotide triphosphate hydrolases"/>
    <property type="match status" value="1"/>
</dbReference>
<comment type="caution">
    <text evidence="7">The sequence shown here is derived from an EMBL/GenBank/DDBJ whole genome shotgun (WGS) entry which is preliminary data.</text>
</comment>
<evidence type="ECO:0000256" key="4">
    <source>
        <dbReference type="ARBA" id="ARBA00023163"/>
    </source>
</evidence>
<dbReference type="InterPro" id="IPR027417">
    <property type="entry name" value="P-loop_NTPase"/>
</dbReference>
<dbReference type="EMBL" id="SFCC01000015">
    <property type="protein sequence ID" value="RZQ60822.1"/>
    <property type="molecule type" value="Genomic_DNA"/>
</dbReference>
<dbReference type="GO" id="GO:0003677">
    <property type="term" value="F:DNA binding"/>
    <property type="evidence" value="ECO:0007669"/>
    <property type="project" value="UniProtKB-UniRule"/>
</dbReference>
<dbReference type="CDD" id="cd00383">
    <property type="entry name" value="trans_reg_C"/>
    <property type="match status" value="1"/>
</dbReference>
<dbReference type="InterPro" id="IPR016032">
    <property type="entry name" value="Sig_transdc_resp-reg_C-effctor"/>
</dbReference>
<dbReference type="InterPro" id="IPR005158">
    <property type="entry name" value="BTAD"/>
</dbReference>
<feature type="DNA-binding region" description="OmpR/PhoB-type" evidence="5">
    <location>
        <begin position="1"/>
        <end position="95"/>
    </location>
</feature>
<dbReference type="InterPro" id="IPR011990">
    <property type="entry name" value="TPR-like_helical_dom_sf"/>
</dbReference>
<evidence type="ECO:0000259" key="6">
    <source>
        <dbReference type="PROSITE" id="PS51755"/>
    </source>
</evidence>
<dbReference type="RefSeq" id="WP_130478395.1">
    <property type="nucleotide sequence ID" value="NZ_SFCC01000015.1"/>
</dbReference>
<dbReference type="InterPro" id="IPR002182">
    <property type="entry name" value="NB-ARC"/>
</dbReference>